<reference evidence="3" key="1">
    <citation type="submission" date="2022-10" db="EMBL/GenBank/DDBJ databases">
        <authorList>
            <person name="Chen Y."/>
            <person name="Dougan E. K."/>
            <person name="Chan C."/>
            <person name="Rhodes N."/>
            <person name="Thang M."/>
        </authorList>
    </citation>
    <scope>NUCLEOTIDE SEQUENCE</scope>
</reference>
<feature type="region of interest" description="Disordered" evidence="2">
    <location>
        <begin position="300"/>
        <end position="321"/>
    </location>
</feature>
<evidence type="ECO:0000313" key="4">
    <source>
        <dbReference type="EMBL" id="CAL4775415.1"/>
    </source>
</evidence>
<keyword evidence="1" id="KW-0175">Coiled coil</keyword>
<feature type="coiled-coil region" evidence="1">
    <location>
        <begin position="80"/>
        <end position="164"/>
    </location>
</feature>
<feature type="coiled-coil region" evidence="1">
    <location>
        <begin position="261"/>
        <end position="288"/>
    </location>
</feature>
<evidence type="ECO:0000256" key="1">
    <source>
        <dbReference type="SAM" id="Coils"/>
    </source>
</evidence>
<dbReference type="EMBL" id="CAMXCT010001231">
    <property type="protein sequence ID" value="CAI3988103.1"/>
    <property type="molecule type" value="Genomic_DNA"/>
</dbReference>
<feature type="compositionally biased region" description="Basic and acidic residues" evidence="2">
    <location>
        <begin position="300"/>
        <end position="320"/>
    </location>
</feature>
<comment type="caution">
    <text evidence="3">The sequence shown here is derived from an EMBL/GenBank/DDBJ whole genome shotgun (WGS) entry which is preliminary data.</text>
</comment>
<protein>
    <submittedName>
        <fullName evidence="3">Uncharacterized protein</fullName>
    </submittedName>
</protein>
<feature type="compositionally biased region" description="Acidic residues" evidence="2">
    <location>
        <begin position="62"/>
        <end position="71"/>
    </location>
</feature>
<sequence>MEAFSKQAQAQAAAHMKDRSEVESLKARIRAAQEEAQEFRSVAANARQVAQTRSQERAMQEAEADQSDDDEDTMLLKQKIKAQQDQLDRLLEIFRRQQEQVVKLQDQLSGREEERQKVLKREVEAKLKDRESQVEALLRQLRCAEEESRESMELRSQLRDFAEQSINRDHVLAEMRSVFKQQAAVDGLQQERLFMVLEDLKSFSWNRPWHPVNEMEASSLRGDESPTDVNASAVHVCEAGSAAKQVQVDLDPANALPVVYRRRLLQQLEDLNIEKALLEKRAAREVQDLESLVKLQQDDLRRRREAKSDSPKPLPKKQEMTQDFVVESDWQGEDDVLPVVPVDVQSAWFAAQKVEFHDISSDGEDVLDAEQRPEEVQEYPAGLHYVQRVAELEAQSDELKQCLEALHASESALRRESQEKNDLIAVLLRKAKLPDSETGGFNAASLWLVIAEGCGEIAKLLPKRCFDLLPAASKKTFGPLHFLAKNGKLKTRRRSESLSGLWKRPQKTTSG</sequence>
<evidence type="ECO:0000313" key="3">
    <source>
        <dbReference type="EMBL" id="CAI3988103.1"/>
    </source>
</evidence>
<dbReference type="AlphaFoldDB" id="A0A9P1CCC9"/>
<dbReference type="EMBL" id="CAMXCT020001231">
    <property type="protein sequence ID" value="CAL1141478.1"/>
    <property type="molecule type" value="Genomic_DNA"/>
</dbReference>
<feature type="region of interest" description="Disordered" evidence="2">
    <location>
        <begin position="46"/>
        <end position="71"/>
    </location>
</feature>
<feature type="region of interest" description="Disordered" evidence="2">
    <location>
        <begin position="491"/>
        <end position="511"/>
    </location>
</feature>
<dbReference type="EMBL" id="CAMXCT030001231">
    <property type="protein sequence ID" value="CAL4775415.1"/>
    <property type="molecule type" value="Genomic_DNA"/>
</dbReference>
<evidence type="ECO:0000256" key="2">
    <source>
        <dbReference type="SAM" id="MobiDB-lite"/>
    </source>
</evidence>
<dbReference type="Proteomes" id="UP001152797">
    <property type="component" value="Unassembled WGS sequence"/>
</dbReference>
<name>A0A9P1CCC9_9DINO</name>
<keyword evidence="5" id="KW-1185">Reference proteome</keyword>
<dbReference type="OrthoDB" id="420735at2759"/>
<reference evidence="4 5" key="2">
    <citation type="submission" date="2024-05" db="EMBL/GenBank/DDBJ databases">
        <authorList>
            <person name="Chen Y."/>
            <person name="Shah S."/>
            <person name="Dougan E. K."/>
            <person name="Thang M."/>
            <person name="Chan C."/>
        </authorList>
    </citation>
    <scope>NUCLEOTIDE SEQUENCE [LARGE SCALE GENOMIC DNA]</scope>
</reference>
<feature type="compositionally biased region" description="Basic and acidic residues" evidence="2">
    <location>
        <begin position="15"/>
        <end position="25"/>
    </location>
</feature>
<organism evidence="3">
    <name type="scientific">Cladocopium goreaui</name>
    <dbReference type="NCBI Taxonomy" id="2562237"/>
    <lineage>
        <taxon>Eukaryota</taxon>
        <taxon>Sar</taxon>
        <taxon>Alveolata</taxon>
        <taxon>Dinophyceae</taxon>
        <taxon>Suessiales</taxon>
        <taxon>Symbiodiniaceae</taxon>
        <taxon>Cladocopium</taxon>
    </lineage>
</organism>
<feature type="region of interest" description="Disordered" evidence="2">
    <location>
        <begin position="1"/>
        <end position="25"/>
    </location>
</feature>
<accession>A0A9P1CCC9</accession>
<evidence type="ECO:0000313" key="5">
    <source>
        <dbReference type="Proteomes" id="UP001152797"/>
    </source>
</evidence>
<gene>
    <name evidence="3" type="ORF">C1SCF055_LOCUS15324</name>
</gene>
<proteinExistence type="predicted"/>